<reference evidence="5" key="1">
    <citation type="submission" date="2014-01" db="EMBL/GenBank/DDBJ databases">
        <title>The Genome Sequence of Anopheles farauti FAR1 (V2).</title>
        <authorList>
            <consortium name="The Broad Institute Genomics Platform"/>
            <person name="Neafsey D.E."/>
            <person name="Besansky N."/>
            <person name="Howell P."/>
            <person name="Walton C."/>
            <person name="Young S.K."/>
            <person name="Zeng Q."/>
            <person name="Gargeya S."/>
            <person name="Fitzgerald M."/>
            <person name="Haas B."/>
            <person name="Abouelleil A."/>
            <person name="Allen A.W."/>
            <person name="Alvarado L."/>
            <person name="Arachchi H.M."/>
            <person name="Berlin A.M."/>
            <person name="Chapman S.B."/>
            <person name="Gainer-Dewar J."/>
            <person name="Goldberg J."/>
            <person name="Griggs A."/>
            <person name="Gujja S."/>
            <person name="Hansen M."/>
            <person name="Howarth C."/>
            <person name="Imamovic A."/>
            <person name="Ireland A."/>
            <person name="Larimer J."/>
            <person name="McCowan C."/>
            <person name="Murphy C."/>
            <person name="Pearson M."/>
            <person name="Poon T.W."/>
            <person name="Priest M."/>
            <person name="Roberts A."/>
            <person name="Saif S."/>
            <person name="Shea T."/>
            <person name="Sisk P."/>
            <person name="Sykes S."/>
            <person name="Wortman J."/>
            <person name="Nusbaum C."/>
            <person name="Birren B."/>
        </authorList>
    </citation>
    <scope>NUCLEOTIDE SEQUENCE [LARGE SCALE GENOMIC DNA]</scope>
    <source>
        <strain evidence="5">FAR1</strain>
    </source>
</reference>
<accession>A0A182QEX4</accession>
<evidence type="ECO:0000313" key="4">
    <source>
        <dbReference type="EnsemblMetazoa" id="AFAF008781-PA"/>
    </source>
</evidence>
<keyword evidence="2" id="KW-0677">Repeat</keyword>
<dbReference type="InterPro" id="IPR032675">
    <property type="entry name" value="LRR_dom_sf"/>
</dbReference>
<keyword evidence="3" id="KW-0732">Signal</keyword>
<proteinExistence type="predicted"/>
<dbReference type="Pfam" id="PF13855">
    <property type="entry name" value="LRR_8"/>
    <property type="match status" value="1"/>
</dbReference>
<dbReference type="SUPFAM" id="SSF52047">
    <property type="entry name" value="RNI-like"/>
    <property type="match status" value="1"/>
</dbReference>
<dbReference type="PANTHER" id="PTHR24366">
    <property type="entry name" value="IG(IMMUNOGLOBULIN) AND LRR(LEUCINE RICH REPEAT) DOMAINS"/>
    <property type="match status" value="1"/>
</dbReference>
<evidence type="ECO:0000256" key="3">
    <source>
        <dbReference type="SAM" id="SignalP"/>
    </source>
</evidence>
<dbReference type="InterPro" id="IPR001611">
    <property type="entry name" value="Leu-rich_rpt"/>
</dbReference>
<sequence>MHHTGSNAKMLRKLNCQLAMCVLLCTVQFLLPASSADPMYECKLEKRQDETVCVFHNVRYFANTTGVTFTAPVSKVQHIAFEDSTLEIFPPELLNSFKDLRSLNVVSTNLSSVVIPAKLERLYASNNRISRVIVHQTRDSTTLQELMLDSNQLRDISNLTRLAKLETLNLSGNRDLPVDDTIDLGQFKGLDSLKYLLLTDIGMNYFENEHNVSLPSLTMLDLSSNNLLTSSLEVKVFEPLQSLEILRIAYNRITDLDVLNLTKGNPNLKTIYLQGSHFQCDHQRLILEHLKKANVETPVDKNQSPCLLGFETQDDMCCKSVAPGILPITTTTLKNNYHPTSSSVPVVPAVPTADPTAPTVAKSDDGKSVGPTVMLSNSCMLTAVTVATITKLILF</sequence>
<keyword evidence="5" id="KW-1185">Reference proteome</keyword>
<dbReference type="EnsemblMetazoa" id="AFAF008781-RA">
    <property type="protein sequence ID" value="AFAF008781-PA"/>
    <property type="gene ID" value="AFAF008781"/>
</dbReference>
<evidence type="ECO:0008006" key="6">
    <source>
        <dbReference type="Google" id="ProtNLM"/>
    </source>
</evidence>
<dbReference type="EMBL" id="AXCN02001814">
    <property type="status" value="NOT_ANNOTATED_CDS"/>
    <property type="molecule type" value="Genomic_DNA"/>
</dbReference>
<dbReference type="InterPro" id="IPR003591">
    <property type="entry name" value="Leu-rich_rpt_typical-subtyp"/>
</dbReference>
<evidence type="ECO:0000313" key="5">
    <source>
        <dbReference type="Proteomes" id="UP000075886"/>
    </source>
</evidence>
<dbReference type="STRING" id="69004.A0A182QEX4"/>
<evidence type="ECO:0000256" key="1">
    <source>
        <dbReference type="ARBA" id="ARBA00022614"/>
    </source>
</evidence>
<feature type="signal peptide" evidence="3">
    <location>
        <begin position="1"/>
        <end position="36"/>
    </location>
</feature>
<reference evidence="4" key="2">
    <citation type="submission" date="2020-05" db="UniProtKB">
        <authorList>
            <consortium name="EnsemblMetazoa"/>
        </authorList>
    </citation>
    <scope>IDENTIFICATION</scope>
    <source>
        <strain evidence="4">FAR1</strain>
    </source>
</reference>
<dbReference type="PROSITE" id="PS51450">
    <property type="entry name" value="LRR"/>
    <property type="match status" value="2"/>
</dbReference>
<dbReference type="Proteomes" id="UP000075886">
    <property type="component" value="Unassembled WGS sequence"/>
</dbReference>
<dbReference type="VEuPathDB" id="VectorBase:AFAF008781"/>
<keyword evidence="1" id="KW-0433">Leucine-rich repeat</keyword>
<feature type="chain" id="PRO_5045392292" description="Leucine rich immune protein (Coil-less)" evidence="3">
    <location>
        <begin position="37"/>
        <end position="395"/>
    </location>
</feature>
<dbReference type="PANTHER" id="PTHR24366:SF168">
    <property type="entry name" value="GH22922P-RELATED"/>
    <property type="match status" value="1"/>
</dbReference>
<protein>
    <recommendedName>
        <fullName evidence="6">Leucine rich immune protein (Coil-less)</fullName>
    </recommendedName>
</protein>
<dbReference type="Gene3D" id="3.80.10.10">
    <property type="entry name" value="Ribonuclease Inhibitor"/>
    <property type="match status" value="1"/>
</dbReference>
<name>A0A182QEX4_9DIPT</name>
<dbReference type="SMART" id="SM00369">
    <property type="entry name" value="LRR_TYP"/>
    <property type="match status" value="3"/>
</dbReference>
<dbReference type="AlphaFoldDB" id="A0A182QEX4"/>
<organism evidence="4 5">
    <name type="scientific">Anopheles farauti</name>
    <dbReference type="NCBI Taxonomy" id="69004"/>
    <lineage>
        <taxon>Eukaryota</taxon>
        <taxon>Metazoa</taxon>
        <taxon>Ecdysozoa</taxon>
        <taxon>Arthropoda</taxon>
        <taxon>Hexapoda</taxon>
        <taxon>Insecta</taxon>
        <taxon>Pterygota</taxon>
        <taxon>Neoptera</taxon>
        <taxon>Endopterygota</taxon>
        <taxon>Diptera</taxon>
        <taxon>Nematocera</taxon>
        <taxon>Culicoidea</taxon>
        <taxon>Culicidae</taxon>
        <taxon>Anophelinae</taxon>
        <taxon>Anopheles</taxon>
    </lineage>
</organism>
<evidence type="ECO:0000256" key="2">
    <source>
        <dbReference type="ARBA" id="ARBA00022737"/>
    </source>
</evidence>